<feature type="transmembrane region" description="Helical" evidence="6">
    <location>
        <begin position="34"/>
        <end position="52"/>
    </location>
</feature>
<dbReference type="Pfam" id="PF01594">
    <property type="entry name" value="AI-2E_transport"/>
    <property type="match status" value="1"/>
</dbReference>
<evidence type="ECO:0000256" key="6">
    <source>
        <dbReference type="SAM" id="Phobius"/>
    </source>
</evidence>
<comment type="subcellular location">
    <subcellularLocation>
        <location evidence="1">Membrane</location>
        <topology evidence="1">Multi-pass membrane protein</topology>
    </subcellularLocation>
</comment>
<organism evidence="7 8">
    <name type="scientific">Clostridium brassicae</name>
    <dbReference type="NCBI Taxonomy" id="2999072"/>
    <lineage>
        <taxon>Bacteria</taxon>
        <taxon>Bacillati</taxon>
        <taxon>Bacillota</taxon>
        <taxon>Clostridia</taxon>
        <taxon>Eubacteriales</taxon>
        <taxon>Clostridiaceae</taxon>
        <taxon>Clostridium</taxon>
    </lineage>
</organism>
<protein>
    <submittedName>
        <fullName evidence="7">AI-2E family transporter</fullName>
    </submittedName>
</protein>
<evidence type="ECO:0000256" key="3">
    <source>
        <dbReference type="ARBA" id="ARBA00022692"/>
    </source>
</evidence>
<reference evidence="7" key="1">
    <citation type="submission" date="2022-12" db="EMBL/GenBank/DDBJ databases">
        <title>Clostridium sp. nov., isolated from industrial wastewater.</title>
        <authorList>
            <person name="Jiayan W."/>
        </authorList>
    </citation>
    <scope>NUCLEOTIDE SEQUENCE</scope>
    <source>
        <strain evidence="7">ZC22-4</strain>
    </source>
</reference>
<sequence length="342" mass="39469">MQYCKSTYNKAISCIVILIIFIILTFIIKNYFKPFFIIIFITFICKPIYDLFCKVELFNKNVNAVLSILLVNLMIFFITFYTGKIVYNKIYTLILENYSQIADNLNEIICNVNNFLGYDFFKINTDMKGIYSIIPDNSYITKGAIYTTDGLFAYFISNIAVYFILVDKSTLINDVSRLFPNNFYIIRKKLDEINKILKIELILVLLTTLQTLIGFIILNIPNAIFLSVLCGILDIIPYIGTILIFIPLILYNFIIKNTIGAIGLTILYILLQVTRQVLETKLVSKKLDVHPLIIILTVYIGIKIFGFIGLFMAPIYVITTKEIVFSSDRNSWRNRSGLNEKY</sequence>
<proteinExistence type="inferred from homology"/>
<keyword evidence="5 6" id="KW-0472">Membrane</keyword>
<feature type="transmembrane region" description="Helical" evidence="6">
    <location>
        <begin position="224"/>
        <end position="246"/>
    </location>
</feature>
<keyword evidence="8" id="KW-1185">Reference proteome</keyword>
<feature type="transmembrane region" description="Helical" evidence="6">
    <location>
        <begin position="253"/>
        <end position="271"/>
    </location>
</feature>
<dbReference type="PANTHER" id="PTHR21716">
    <property type="entry name" value="TRANSMEMBRANE PROTEIN"/>
    <property type="match status" value="1"/>
</dbReference>
<gene>
    <name evidence="7" type="ORF">OW729_06555</name>
</gene>
<feature type="transmembrane region" description="Helical" evidence="6">
    <location>
        <begin position="144"/>
        <end position="165"/>
    </location>
</feature>
<comment type="similarity">
    <text evidence="2">Belongs to the autoinducer-2 exporter (AI-2E) (TC 2.A.86) family.</text>
</comment>
<evidence type="ECO:0000313" key="7">
    <source>
        <dbReference type="EMBL" id="MCY6958262.1"/>
    </source>
</evidence>
<keyword evidence="3 6" id="KW-0812">Transmembrane</keyword>
<keyword evidence="4 6" id="KW-1133">Transmembrane helix</keyword>
<feature type="transmembrane region" description="Helical" evidence="6">
    <location>
        <begin position="7"/>
        <end position="28"/>
    </location>
</feature>
<accession>A0ABT4D7I8</accession>
<dbReference type="RefSeq" id="WP_268060677.1">
    <property type="nucleotide sequence ID" value="NZ_JAPQFJ010000005.1"/>
</dbReference>
<dbReference type="Proteomes" id="UP001144612">
    <property type="component" value="Unassembled WGS sequence"/>
</dbReference>
<dbReference type="PANTHER" id="PTHR21716:SF68">
    <property type="entry name" value="TRANSPORT PROTEIN YTVI-RELATED"/>
    <property type="match status" value="1"/>
</dbReference>
<name>A0ABT4D7I8_9CLOT</name>
<evidence type="ECO:0000313" key="8">
    <source>
        <dbReference type="Proteomes" id="UP001144612"/>
    </source>
</evidence>
<dbReference type="InterPro" id="IPR002549">
    <property type="entry name" value="AI-2E-like"/>
</dbReference>
<dbReference type="EMBL" id="JAPQFJ010000005">
    <property type="protein sequence ID" value="MCY6958262.1"/>
    <property type="molecule type" value="Genomic_DNA"/>
</dbReference>
<evidence type="ECO:0000256" key="2">
    <source>
        <dbReference type="ARBA" id="ARBA00009773"/>
    </source>
</evidence>
<feature type="transmembrane region" description="Helical" evidence="6">
    <location>
        <begin position="64"/>
        <end position="83"/>
    </location>
</feature>
<evidence type="ECO:0000256" key="1">
    <source>
        <dbReference type="ARBA" id="ARBA00004141"/>
    </source>
</evidence>
<evidence type="ECO:0000256" key="5">
    <source>
        <dbReference type="ARBA" id="ARBA00023136"/>
    </source>
</evidence>
<feature type="transmembrane region" description="Helical" evidence="6">
    <location>
        <begin position="196"/>
        <end position="218"/>
    </location>
</feature>
<feature type="transmembrane region" description="Helical" evidence="6">
    <location>
        <begin position="291"/>
        <end position="319"/>
    </location>
</feature>
<evidence type="ECO:0000256" key="4">
    <source>
        <dbReference type="ARBA" id="ARBA00022989"/>
    </source>
</evidence>
<comment type="caution">
    <text evidence="7">The sequence shown here is derived from an EMBL/GenBank/DDBJ whole genome shotgun (WGS) entry which is preliminary data.</text>
</comment>